<proteinExistence type="predicted"/>
<evidence type="ECO:0000313" key="4">
    <source>
        <dbReference type="Proteomes" id="UP000019116"/>
    </source>
</evidence>
<gene>
    <name evidence="3" type="primary">LOC123065255</name>
</gene>
<accession>A0A3B6FKZ9</accession>
<feature type="region of interest" description="Disordered" evidence="1">
    <location>
        <begin position="398"/>
        <end position="424"/>
    </location>
</feature>
<protein>
    <recommendedName>
        <fullName evidence="2">DUF1618 domain-containing protein</fullName>
    </recommendedName>
</protein>
<organism evidence="3">
    <name type="scientific">Triticum aestivum</name>
    <name type="common">Wheat</name>
    <dbReference type="NCBI Taxonomy" id="4565"/>
    <lineage>
        <taxon>Eukaryota</taxon>
        <taxon>Viridiplantae</taxon>
        <taxon>Streptophyta</taxon>
        <taxon>Embryophyta</taxon>
        <taxon>Tracheophyta</taxon>
        <taxon>Spermatophyta</taxon>
        <taxon>Magnoliopsida</taxon>
        <taxon>Liliopsida</taxon>
        <taxon>Poales</taxon>
        <taxon>Poaceae</taxon>
        <taxon>BOP clade</taxon>
        <taxon>Pooideae</taxon>
        <taxon>Triticodae</taxon>
        <taxon>Triticeae</taxon>
        <taxon>Triticinae</taxon>
        <taxon>Triticum</taxon>
    </lineage>
</organism>
<dbReference type="Gramene" id="TraesCS3B02G193900.2">
    <property type="protein sequence ID" value="TraesCS3B02G193900.2"/>
    <property type="gene ID" value="TraesCS3B02G193900"/>
</dbReference>
<feature type="compositionally biased region" description="Polar residues" evidence="1">
    <location>
        <begin position="398"/>
        <end position="414"/>
    </location>
</feature>
<dbReference type="Gramene" id="TraesCS3B03G0467800.2">
    <property type="protein sequence ID" value="TraesCS3B03G0467800.2.CDS"/>
    <property type="gene ID" value="TraesCS3B03G0467800"/>
</dbReference>
<name>A0A3B6FKZ9_WHEAT</name>
<evidence type="ECO:0000313" key="3">
    <source>
        <dbReference type="EnsemblPlants" id="TraesCS3B02G193900.2"/>
    </source>
</evidence>
<dbReference type="EnsemblPlants" id="TraesCS3B02G193900.2">
    <property type="protein sequence ID" value="TraesCS3B02G193900.2"/>
    <property type="gene ID" value="TraesCS3B02G193900"/>
</dbReference>
<evidence type="ECO:0000259" key="2">
    <source>
        <dbReference type="Pfam" id="PF07762"/>
    </source>
</evidence>
<keyword evidence="4" id="KW-1185">Reference proteome</keyword>
<dbReference type="InterPro" id="IPR011676">
    <property type="entry name" value="DUF1618"/>
</dbReference>
<reference evidence="3" key="2">
    <citation type="submission" date="2018-10" db="UniProtKB">
        <authorList>
            <consortium name="EnsemblPlants"/>
        </authorList>
    </citation>
    <scope>IDENTIFICATION</scope>
</reference>
<dbReference type="PANTHER" id="PTHR33086:SF44">
    <property type="entry name" value="OS03G0683600 PROTEIN"/>
    <property type="match status" value="1"/>
</dbReference>
<dbReference type="PANTHER" id="PTHR33086">
    <property type="entry name" value="OS05G0468200 PROTEIN-RELATED"/>
    <property type="match status" value="1"/>
</dbReference>
<dbReference type="AlphaFoldDB" id="A0A3B6FKZ9"/>
<sequence>MAPPAWIILGAETRVSEHQDADLSLELAAPPRVSVLTVPRRVSPVQADPTSGACPWVVTADPAAGLLLLRAPPPPPTHSLTPPPTLRNGVLVPAVTYITRHPPTYFVCDVASATAFRLPQPGRDPSGLPPEINALNLGVVAAPGAGGGALRYMVVEFRYMFADEHATLLCLSSDTGEWVSKPVHNPLGRWIWGRDGVVAHDGKLWWVDLAGGLIFCNPFADAPVLDIIPLPESDCHLPRASCAHCAGRSVAHRRFVQVSAGKFRCVEWNSRSNDEAPMTVSMWTLSDPEAKEWVLEYKVSFQEIWADDSYKAAGLTEKNPTFALVHPMNPDVLYFFLEEHLFGVDLRAKRVVECGVYEMVVPPSGKPPNCFSVRALELPIALSPVAVYAGLLPSDVGSGSNGEESTPWASSVSLGGSAESADRV</sequence>
<reference evidence="3" key="1">
    <citation type="submission" date="2018-08" db="EMBL/GenBank/DDBJ databases">
        <authorList>
            <person name="Rossello M."/>
        </authorList>
    </citation>
    <scope>NUCLEOTIDE SEQUENCE [LARGE SCALE GENOMIC DNA]</scope>
    <source>
        <strain evidence="3">cv. Chinese Spring</strain>
    </source>
</reference>
<dbReference type="Proteomes" id="UP000019116">
    <property type="component" value="Chromosome 3B"/>
</dbReference>
<feature type="domain" description="DUF1618" evidence="2">
    <location>
        <begin position="206"/>
        <end position="334"/>
    </location>
</feature>
<dbReference type="Pfam" id="PF07762">
    <property type="entry name" value="DUF1618"/>
    <property type="match status" value="1"/>
</dbReference>
<evidence type="ECO:0000256" key="1">
    <source>
        <dbReference type="SAM" id="MobiDB-lite"/>
    </source>
</evidence>